<comment type="subcellular location">
    <subcellularLocation>
        <location evidence="6">Cytoplasm</location>
    </subcellularLocation>
</comment>
<dbReference type="HAMAP" id="MF_00735">
    <property type="entry name" value="Methyltr_PrmA"/>
    <property type="match status" value="1"/>
</dbReference>
<dbReference type="SUPFAM" id="SSF53335">
    <property type="entry name" value="S-adenosyl-L-methionine-dependent methyltransferases"/>
    <property type="match status" value="1"/>
</dbReference>
<feature type="binding site" evidence="6">
    <location>
        <position position="246"/>
    </location>
    <ligand>
        <name>S-adenosyl-L-methionine</name>
        <dbReference type="ChEBI" id="CHEBI:59789"/>
    </ligand>
</feature>
<dbReference type="GO" id="GO:0005840">
    <property type="term" value="C:ribosome"/>
    <property type="evidence" value="ECO:0007669"/>
    <property type="project" value="UniProtKB-KW"/>
</dbReference>
<accession>A0A9X1B3R3</accession>
<keyword evidence="4 6" id="KW-0808">Transferase</keyword>
<dbReference type="RefSeq" id="WP_200242814.1">
    <property type="nucleotide sequence ID" value="NZ_NRRY01000012.1"/>
</dbReference>
<feature type="binding site" evidence="6">
    <location>
        <position position="183"/>
    </location>
    <ligand>
        <name>S-adenosyl-L-methionine</name>
        <dbReference type="ChEBI" id="CHEBI:59789"/>
    </ligand>
</feature>
<evidence type="ECO:0000256" key="2">
    <source>
        <dbReference type="ARBA" id="ARBA00022490"/>
    </source>
</evidence>
<comment type="catalytic activity">
    <reaction evidence="6">
        <text>L-lysyl-[protein] + 3 S-adenosyl-L-methionine = N(6),N(6),N(6)-trimethyl-L-lysyl-[protein] + 3 S-adenosyl-L-homocysteine + 3 H(+)</text>
        <dbReference type="Rhea" id="RHEA:54192"/>
        <dbReference type="Rhea" id="RHEA-COMP:9752"/>
        <dbReference type="Rhea" id="RHEA-COMP:13826"/>
        <dbReference type="ChEBI" id="CHEBI:15378"/>
        <dbReference type="ChEBI" id="CHEBI:29969"/>
        <dbReference type="ChEBI" id="CHEBI:57856"/>
        <dbReference type="ChEBI" id="CHEBI:59789"/>
        <dbReference type="ChEBI" id="CHEBI:61961"/>
    </reaction>
</comment>
<dbReference type="InterPro" id="IPR029063">
    <property type="entry name" value="SAM-dependent_MTases_sf"/>
</dbReference>
<organism evidence="7 8">
    <name type="scientific">Lamprobacter modestohalophilus</name>
    <dbReference type="NCBI Taxonomy" id="1064514"/>
    <lineage>
        <taxon>Bacteria</taxon>
        <taxon>Pseudomonadati</taxon>
        <taxon>Pseudomonadota</taxon>
        <taxon>Gammaproteobacteria</taxon>
        <taxon>Chromatiales</taxon>
        <taxon>Chromatiaceae</taxon>
        <taxon>Lamprobacter</taxon>
    </lineage>
</organism>
<evidence type="ECO:0000313" key="7">
    <source>
        <dbReference type="EMBL" id="MBK1618690.1"/>
    </source>
</evidence>
<keyword evidence="7" id="KW-0687">Ribonucleoprotein</keyword>
<dbReference type="GO" id="GO:0005829">
    <property type="term" value="C:cytosol"/>
    <property type="evidence" value="ECO:0007669"/>
    <property type="project" value="TreeGrafter"/>
</dbReference>
<keyword evidence="7" id="KW-0689">Ribosomal protein</keyword>
<evidence type="ECO:0000256" key="6">
    <source>
        <dbReference type="HAMAP-Rule" id="MF_00735"/>
    </source>
</evidence>
<comment type="similarity">
    <text evidence="1 6">Belongs to the methyltransferase superfamily. PrmA family.</text>
</comment>
<keyword evidence="3 6" id="KW-0489">Methyltransferase</keyword>
<dbReference type="InterPro" id="IPR004498">
    <property type="entry name" value="Ribosomal_PrmA_MeTrfase"/>
</dbReference>
<dbReference type="AlphaFoldDB" id="A0A9X1B3R3"/>
<evidence type="ECO:0000313" key="8">
    <source>
        <dbReference type="Proteomes" id="UP001138768"/>
    </source>
</evidence>
<name>A0A9X1B3R3_9GAMM</name>
<dbReference type="GO" id="GO:0016279">
    <property type="term" value="F:protein-lysine N-methyltransferase activity"/>
    <property type="evidence" value="ECO:0007669"/>
    <property type="project" value="TreeGrafter"/>
</dbReference>
<dbReference type="Pfam" id="PF06325">
    <property type="entry name" value="PrmA"/>
    <property type="match status" value="1"/>
</dbReference>
<dbReference type="PANTHER" id="PTHR43648">
    <property type="entry name" value="ELECTRON TRANSFER FLAVOPROTEIN BETA SUBUNIT LYSINE METHYLTRANSFERASE"/>
    <property type="match status" value="1"/>
</dbReference>
<proteinExistence type="inferred from homology"/>
<dbReference type="GO" id="GO:0032259">
    <property type="term" value="P:methylation"/>
    <property type="evidence" value="ECO:0007669"/>
    <property type="project" value="UniProtKB-KW"/>
</dbReference>
<dbReference type="NCBIfam" id="TIGR00406">
    <property type="entry name" value="prmA"/>
    <property type="match status" value="1"/>
</dbReference>
<protein>
    <recommendedName>
        <fullName evidence="6">Ribosomal protein L11 methyltransferase</fullName>
        <shortName evidence="6">L11 Mtase</shortName>
        <ecNumber evidence="6">2.1.1.-</ecNumber>
    </recommendedName>
</protein>
<evidence type="ECO:0000256" key="1">
    <source>
        <dbReference type="ARBA" id="ARBA00009741"/>
    </source>
</evidence>
<dbReference type="Gene3D" id="3.40.50.150">
    <property type="entry name" value="Vaccinia Virus protein VP39"/>
    <property type="match status" value="1"/>
</dbReference>
<keyword evidence="2 6" id="KW-0963">Cytoplasm</keyword>
<feature type="binding site" evidence="6">
    <location>
        <position position="162"/>
    </location>
    <ligand>
        <name>S-adenosyl-L-methionine</name>
        <dbReference type="ChEBI" id="CHEBI:59789"/>
    </ligand>
</feature>
<dbReference type="EMBL" id="NRRY01000012">
    <property type="protein sequence ID" value="MBK1618690.1"/>
    <property type="molecule type" value="Genomic_DNA"/>
</dbReference>
<dbReference type="CDD" id="cd02440">
    <property type="entry name" value="AdoMet_MTases"/>
    <property type="match status" value="1"/>
</dbReference>
<dbReference type="EC" id="2.1.1.-" evidence="6"/>
<sequence>MAWIELELLVDRDAAPLIEAALENAGALAVTLDQGNDEDNDGLAGLTDADAAHRHQVLEPAPGETPLWRQLRITALFDASPAGSQQAESAAQLLTTHCLAPPSLHRLEDQPWERLWLEGLQPQRFGERLWICPRGHAIEAADAVVIDLDPGLAFGTGHHATTALCLEWLDRTPLAGSTLIDFGCGSGILAIAALKLGAVRALAVDHDPQALEATLENARANGVDERLSVCEPGRMPRETADLLVANILAGPLVELAPTLSQLTRPGGQLALSGILLHQADNVSSAYRATFALEPPLEREDWVLISGQRRASP</sequence>
<evidence type="ECO:0000256" key="4">
    <source>
        <dbReference type="ARBA" id="ARBA00022679"/>
    </source>
</evidence>
<evidence type="ECO:0000256" key="5">
    <source>
        <dbReference type="ARBA" id="ARBA00022691"/>
    </source>
</evidence>
<gene>
    <name evidence="6" type="primary">prmA</name>
    <name evidence="7" type="ORF">CKO42_09635</name>
</gene>
<dbReference type="Proteomes" id="UP001138768">
    <property type="component" value="Unassembled WGS sequence"/>
</dbReference>
<comment type="caution">
    <text evidence="7">The sequence shown here is derived from an EMBL/GenBank/DDBJ whole genome shotgun (WGS) entry which is preliminary data.</text>
</comment>
<keyword evidence="8" id="KW-1185">Reference proteome</keyword>
<dbReference type="PANTHER" id="PTHR43648:SF1">
    <property type="entry name" value="ELECTRON TRANSFER FLAVOPROTEIN BETA SUBUNIT LYSINE METHYLTRANSFERASE"/>
    <property type="match status" value="1"/>
</dbReference>
<evidence type="ECO:0000256" key="3">
    <source>
        <dbReference type="ARBA" id="ARBA00022603"/>
    </source>
</evidence>
<reference evidence="7 8" key="1">
    <citation type="journal article" date="2020" name="Microorganisms">
        <title>Osmotic Adaptation and Compatible Solute Biosynthesis of Phototrophic Bacteria as Revealed from Genome Analyses.</title>
        <authorList>
            <person name="Imhoff J.F."/>
            <person name="Rahn T."/>
            <person name="Kunzel S."/>
            <person name="Keller A."/>
            <person name="Neulinger S.C."/>
        </authorList>
    </citation>
    <scope>NUCLEOTIDE SEQUENCE [LARGE SCALE GENOMIC DNA]</scope>
    <source>
        <strain evidence="7 8">DSM 25653</strain>
    </source>
</reference>
<dbReference type="PIRSF" id="PIRSF000401">
    <property type="entry name" value="RPL11_MTase"/>
    <property type="match status" value="1"/>
</dbReference>
<feature type="binding site" evidence="6">
    <location>
        <position position="205"/>
    </location>
    <ligand>
        <name>S-adenosyl-L-methionine</name>
        <dbReference type="ChEBI" id="CHEBI:59789"/>
    </ligand>
</feature>
<comment type="function">
    <text evidence="6">Methylates ribosomal protein L11.</text>
</comment>
<keyword evidence="5 6" id="KW-0949">S-adenosyl-L-methionine</keyword>
<dbReference type="InterPro" id="IPR050078">
    <property type="entry name" value="Ribosomal_L11_MeTrfase_PrmA"/>
</dbReference>